<proteinExistence type="predicted"/>
<gene>
    <name evidence="2" type="ORF">C7H19_03125</name>
</gene>
<feature type="chain" id="PRO_5015443584" description="Sll0756 protein" evidence="1">
    <location>
        <begin position="24"/>
        <end position="155"/>
    </location>
</feature>
<dbReference type="EMBL" id="PXOH01000002">
    <property type="protein sequence ID" value="PSF39059.1"/>
    <property type="molecule type" value="Genomic_DNA"/>
</dbReference>
<comment type="caution">
    <text evidence="2">The sequence shown here is derived from an EMBL/GenBank/DDBJ whole genome shotgun (WGS) entry which is preliminary data.</text>
</comment>
<name>A0A2T1M2T3_9CHRO</name>
<reference evidence="2 3" key="2">
    <citation type="submission" date="2018-03" db="EMBL/GenBank/DDBJ databases">
        <authorList>
            <person name="Keele B.F."/>
        </authorList>
    </citation>
    <scope>NUCLEOTIDE SEQUENCE [LARGE SCALE GENOMIC DNA]</scope>
    <source>
        <strain evidence="2 3">CCALA 016</strain>
    </source>
</reference>
<dbReference type="RefSeq" id="WP_106455423.1">
    <property type="nucleotide sequence ID" value="NZ_PXOH01000002.1"/>
</dbReference>
<dbReference type="AlphaFoldDB" id="A0A2T1M2T3"/>
<feature type="signal peptide" evidence="1">
    <location>
        <begin position="1"/>
        <end position="23"/>
    </location>
</feature>
<evidence type="ECO:0008006" key="4">
    <source>
        <dbReference type="Google" id="ProtNLM"/>
    </source>
</evidence>
<sequence>MFSRTIILGILASLLGLNLPVRAETCTPLTLVGGRGSEITKTVAQPTIPGPFGIKITRNNWNTDWAVPGGILFNRYVATMTSADGGTFDIILYLKYSDQTEDEFFNSRRLELAAGKPLIIEATPRPEEQPFHVNLFVNGVASIGETYTASVVACR</sequence>
<dbReference type="Proteomes" id="UP000239001">
    <property type="component" value="Unassembled WGS sequence"/>
</dbReference>
<accession>A0A2T1M2T3</accession>
<reference evidence="2 3" key="1">
    <citation type="submission" date="2018-03" db="EMBL/GenBank/DDBJ databases">
        <title>The ancient ancestry and fast evolution of plastids.</title>
        <authorList>
            <person name="Moore K.R."/>
            <person name="Magnabosco C."/>
            <person name="Momper L."/>
            <person name="Gold D.A."/>
            <person name="Bosak T."/>
            <person name="Fournier G.P."/>
        </authorList>
    </citation>
    <scope>NUCLEOTIDE SEQUENCE [LARGE SCALE GENOMIC DNA]</scope>
    <source>
        <strain evidence="2 3">CCALA 016</strain>
    </source>
</reference>
<keyword evidence="3" id="KW-1185">Reference proteome</keyword>
<keyword evidence="1" id="KW-0732">Signal</keyword>
<protein>
    <recommendedName>
        <fullName evidence="4">Sll0756 protein</fullName>
    </recommendedName>
</protein>
<evidence type="ECO:0000313" key="2">
    <source>
        <dbReference type="EMBL" id="PSF39059.1"/>
    </source>
</evidence>
<organism evidence="2 3">
    <name type="scientific">Aphanothece hegewaldii CCALA 016</name>
    <dbReference type="NCBI Taxonomy" id="2107694"/>
    <lineage>
        <taxon>Bacteria</taxon>
        <taxon>Bacillati</taxon>
        <taxon>Cyanobacteriota</taxon>
        <taxon>Cyanophyceae</taxon>
        <taxon>Oscillatoriophycideae</taxon>
        <taxon>Chroococcales</taxon>
        <taxon>Aphanothecaceae</taxon>
        <taxon>Aphanothece</taxon>
    </lineage>
</organism>
<evidence type="ECO:0000256" key="1">
    <source>
        <dbReference type="SAM" id="SignalP"/>
    </source>
</evidence>
<dbReference type="OrthoDB" id="428409at2"/>
<evidence type="ECO:0000313" key="3">
    <source>
        <dbReference type="Proteomes" id="UP000239001"/>
    </source>
</evidence>